<evidence type="ECO:0000256" key="1">
    <source>
        <dbReference type="ARBA" id="ARBA00022729"/>
    </source>
</evidence>
<dbReference type="AlphaFoldDB" id="A0A5C6QGY2"/>
<evidence type="ECO:0000313" key="3">
    <source>
        <dbReference type="EMBL" id="TWX68099.1"/>
    </source>
</evidence>
<dbReference type="Proteomes" id="UP000321822">
    <property type="component" value="Unassembled WGS sequence"/>
</dbReference>
<proteinExistence type="predicted"/>
<dbReference type="InterPro" id="IPR003715">
    <property type="entry name" value="Poly_export_N"/>
</dbReference>
<gene>
    <name evidence="3" type="ORF">ESZ36_11105</name>
</gene>
<dbReference type="PANTHER" id="PTHR33619:SF3">
    <property type="entry name" value="POLYSACCHARIDE EXPORT PROTEIN GFCE-RELATED"/>
    <property type="match status" value="1"/>
</dbReference>
<dbReference type="GO" id="GO:0015159">
    <property type="term" value="F:polysaccharide transmembrane transporter activity"/>
    <property type="evidence" value="ECO:0007669"/>
    <property type="project" value="InterPro"/>
</dbReference>
<dbReference type="OrthoDB" id="494751at2"/>
<dbReference type="InterPro" id="IPR049712">
    <property type="entry name" value="Poly_export"/>
</dbReference>
<dbReference type="Gene3D" id="3.10.560.10">
    <property type="entry name" value="Outer membrane lipoprotein wza domain like"/>
    <property type="match status" value="1"/>
</dbReference>
<sequence>MIPVLVALLAALVTQGCTRHSSENMDKSALRFYGNPSDNGDDFIHEKAPNSVFSDGLSCSQFQNMGAALNYRTDKPLNLNTSNMKASAKNDPILAQGLLLSPGDLVEVIIEDGEGFNGRYIVDNAGYVKLPIIGVVEAGGATTNKLETKIELALIRAEIFQPDSASVTIYVLNWSSIEVAVAGAVFQPGTVLINKKPTGIQNSEHLEAYGDYSTTRLLSEAIRAASGIRPDAKLDQIILISKGWQVQIDMTGMLTGNLVNDYPLVAGDRVIVPSTGCFQAHLVRPSQITPKGFRVFMSNLIDSAGDNSSAGIGRFSTSLPYGTRLLQAAVSANCVGGKEWTNAPRRVVLSSKNPITGETQVIERSVEQLMTMPNKARINPYLMPNDAVACYDSDITNYRDIAKTLTDLIIPFKLL</sequence>
<keyword evidence="4" id="KW-1185">Reference proteome</keyword>
<reference evidence="3 4" key="1">
    <citation type="submission" date="2019-07" db="EMBL/GenBank/DDBJ databases">
        <title>Genomes of sea-ice associated Colwellia species.</title>
        <authorList>
            <person name="Bowman J.P."/>
        </authorList>
    </citation>
    <scope>NUCLEOTIDE SEQUENCE [LARGE SCALE GENOMIC DNA]</scope>
    <source>
        <strain evidence="3 4">ACAM 459</strain>
    </source>
</reference>
<accession>A0A5C6QGY2</accession>
<dbReference type="Gene3D" id="3.30.1950.10">
    <property type="entry name" value="wza like domain"/>
    <property type="match status" value="1"/>
</dbReference>
<keyword evidence="1" id="KW-0732">Signal</keyword>
<feature type="domain" description="Polysaccharide export protein N-terminal" evidence="2">
    <location>
        <begin position="97"/>
        <end position="159"/>
    </location>
</feature>
<organism evidence="3 4">
    <name type="scientific">Colwellia demingiae</name>
    <dbReference type="NCBI Taxonomy" id="89401"/>
    <lineage>
        <taxon>Bacteria</taxon>
        <taxon>Pseudomonadati</taxon>
        <taxon>Pseudomonadota</taxon>
        <taxon>Gammaproteobacteria</taxon>
        <taxon>Alteromonadales</taxon>
        <taxon>Colwelliaceae</taxon>
        <taxon>Colwellia</taxon>
    </lineage>
</organism>
<name>A0A5C6QGY2_9GAMM</name>
<dbReference type="Pfam" id="PF02563">
    <property type="entry name" value="Poly_export"/>
    <property type="match status" value="1"/>
</dbReference>
<evidence type="ECO:0000313" key="4">
    <source>
        <dbReference type="Proteomes" id="UP000321822"/>
    </source>
</evidence>
<protein>
    <submittedName>
        <fullName evidence="3">Polysaccharide export protein</fullName>
    </submittedName>
</protein>
<dbReference type="PANTHER" id="PTHR33619">
    <property type="entry name" value="POLYSACCHARIDE EXPORT PROTEIN GFCE-RELATED"/>
    <property type="match status" value="1"/>
</dbReference>
<dbReference type="EMBL" id="VOLT01000005">
    <property type="protein sequence ID" value="TWX68099.1"/>
    <property type="molecule type" value="Genomic_DNA"/>
</dbReference>
<evidence type="ECO:0000259" key="2">
    <source>
        <dbReference type="Pfam" id="PF02563"/>
    </source>
</evidence>
<comment type="caution">
    <text evidence="3">The sequence shown here is derived from an EMBL/GenBank/DDBJ whole genome shotgun (WGS) entry which is preliminary data.</text>
</comment>